<dbReference type="InterPro" id="IPR026956">
    <property type="entry name" value="D-ser_dehydrat-like_dom"/>
</dbReference>
<evidence type="ECO:0000313" key="3">
    <source>
        <dbReference type="Proteomes" id="UP001589890"/>
    </source>
</evidence>
<feature type="domain" description="D-serine dehydratase-like" evidence="1">
    <location>
        <begin position="316"/>
        <end position="417"/>
    </location>
</feature>
<dbReference type="InterPro" id="IPR029066">
    <property type="entry name" value="PLP-binding_barrel"/>
</dbReference>
<dbReference type="Proteomes" id="UP001589890">
    <property type="component" value="Unassembled WGS sequence"/>
</dbReference>
<dbReference type="EMBL" id="JBHLTC010000040">
    <property type="protein sequence ID" value="MFC0628694.1"/>
    <property type="molecule type" value="Genomic_DNA"/>
</dbReference>
<keyword evidence="3" id="KW-1185">Reference proteome</keyword>
<sequence>MPALDSSAVAALADQTVGWQDKAIPPAFWGRTVAEVLAAKPRLSELPTPLFTLSGPALEHNVTTMARWCADRGVLLAPHGKTTMSPALWQRQLEAGAWGITLANSYQLSVARAFGVARVMVANAVISPLAHRWIADQLAEDPAFEVIVWADSVRTVELIDAARAAHVSPDARRLDVLVELGAHGGRTGARDRQTARAIAEAIAASKTLRLAGVAGYEGSLSHGTDDASLAVIANYLRDLKTLHEEVRDLYPADLEPIVTAGGSAYFDVVADVLAGLENAQVVLRSGAYVAHDDGFYRVISPLGGEPRTPGGQLVPAMHGWIRISSQPEPGLAIFDAGKRDLPFDEGMPEPQLLRPRTPGEAVTPVEGLSIPSINDQHGFLRWDPAIAAPVVIGDELRVGLSHPCTAFDKWGLVPVIDDPDADDPVIVDLIRTFF</sequence>
<dbReference type="InterPro" id="IPR051466">
    <property type="entry name" value="D-amino_acid_metab_enzyme"/>
</dbReference>
<dbReference type="Gene3D" id="3.20.20.10">
    <property type="entry name" value="Alanine racemase"/>
    <property type="match status" value="1"/>
</dbReference>
<reference evidence="2 3" key="1">
    <citation type="submission" date="2024-09" db="EMBL/GenBank/DDBJ databases">
        <authorList>
            <person name="Sun Q."/>
            <person name="Mori K."/>
        </authorList>
    </citation>
    <scope>NUCLEOTIDE SEQUENCE [LARGE SCALE GENOMIC DNA]</scope>
    <source>
        <strain evidence="2 3">CGMCC 1.15906</strain>
    </source>
</reference>
<dbReference type="PANTHER" id="PTHR28004:SF8">
    <property type="entry name" value="D-SERINE DEAMINASE"/>
    <property type="match status" value="1"/>
</dbReference>
<dbReference type="SMART" id="SM01119">
    <property type="entry name" value="D-ser_dehydrat"/>
    <property type="match status" value="1"/>
</dbReference>
<gene>
    <name evidence="2" type="ORF">ACFFGN_31805</name>
</gene>
<organism evidence="2 3">
    <name type="scientific">Kribbella deserti</name>
    <dbReference type="NCBI Taxonomy" id="1926257"/>
    <lineage>
        <taxon>Bacteria</taxon>
        <taxon>Bacillati</taxon>
        <taxon>Actinomycetota</taxon>
        <taxon>Actinomycetes</taxon>
        <taxon>Propionibacteriales</taxon>
        <taxon>Kribbellaceae</taxon>
        <taxon>Kribbella</taxon>
    </lineage>
</organism>
<dbReference type="Pfam" id="PF14031">
    <property type="entry name" value="D-ser_dehydrat"/>
    <property type="match status" value="1"/>
</dbReference>
<dbReference type="InterPro" id="IPR042208">
    <property type="entry name" value="D-ser_dehydrat-like_sf"/>
</dbReference>
<comment type="caution">
    <text evidence="2">The sequence shown here is derived from an EMBL/GenBank/DDBJ whole genome shotgun (WGS) entry which is preliminary data.</text>
</comment>
<evidence type="ECO:0000259" key="1">
    <source>
        <dbReference type="SMART" id="SM01119"/>
    </source>
</evidence>
<dbReference type="Gene3D" id="2.40.37.20">
    <property type="entry name" value="D-serine dehydratase-like domain"/>
    <property type="match status" value="1"/>
</dbReference>
<accession>A0ABV6QVM7</accession>
<evidence type="ECO:0000313" key="2">
    <source>
        <dbReference type="EMBL" id="MFC0628694.1"/>
    </source>
</evidence>
<proteinExistence type="predicted"/>
<dbReference type="RefSeq" id="WP_380055465.1">
    <property type="nucleotide sequence ID" value="NZ_JBHLTC010000040.1"/>
</dbReference>
<name>A0ABV6QVM7_9ACTN</name>
<protein>
    <submittedName>
        <fullName evidence="2">Amino acid deaminase</fullName>
    </submittedName>
</protein>
<dbReference type="PANTHER" id="PTHR28004">
    <property type="entry name" value="ZGC:162816-RELATED"/>
    <property type="match status" value="1"/>
</dbReference>
<dbReference type="SUPFAM" id="SSF51419">
    <property type="entry name" value="PLP-binding barrel"/>
    <property type="match status" value="1"/>
</dbReference>